<protein>
    <submittedName>
        <fullName evidence="1">Uncharacterized protein</fullName>
    </submittedName>
</protein>
<accession>A0A3S5AQS4</accession>
<gene>
    <name evidence="1" type="ORF">PXEA_LOCUS23168</name>
</gene>
<evidence type="ECO:0000313" key="1">
    <source>
        <dbReference type="EMBL" id="VEL29728.1"/>
    </source>
</evidence>
<comment type="caution">
    <text evidence="1">The sequence shown here is derived from an EMBL/GenBank/DDBJ whole genome shotgun (WGS) entry which is preliminary data.</text>
</comment>
<name>A0A3S5AQS4_9PLAT</name>
<dbReference type="Proteomes" id="UP000784294">
    <property type="component" value="Unassembled WGS sequence"/>
</dbReference>
<keyword evidence="2" id="KW-1185">Reference proteome</keyword>
<evidence type="ECO:0000313" key="2">
    <source>
        <dbReference type="Proteomes" id="UP000784294"/>
    </source>
</evidence>
<organism evidence="1 2">
    <name type="scientific">Protopolystoma xenopodis</name>
    <dbReference type="NCBI Taxonomy" id="117903"/>
    <lineage>
        <taxon>Eukaryota</taxon>
        <taxon>Metazoa</taxon>
        <taxon>Spiralia</taxon>
        <taxon>Lophotrochozoa</taxon>
        <taxon>Platyhelminthes</taxon>
        <taxon>Monogenea</taxon>
        <taxon>Polyopisthocotylea</taxon>
        <taxon>Polystomatidea</taxon>
        <taxon>Polystomatidae</taxon>
        <taxon>Protopolystoma</taxon>
    </lineage>
</organism>
<dbReference type="AlphaFoldDB" id="A0A3S5AQS4"/>
<proteinExistence type="predicted"/>
<reference evidence="1" key="1">
    <citation type="submission" date="2018-11" db="EMBL/GenBank/DDBJ databases">
        <authorList>
            <consortium name="Pathogen Informatics"/>
        </authorList>
    </citation>
    <scope>NUCLEOTIDE SEQUENCE</scope>
</reference>
<sequence>MTAISFPFPSRTNLLSQRKVICRQMIVEVLETQFLRVNEKDFVDTVPRDTIHALSFCSTCTNSSRTRHFRRINVRFHPFLPLLSQSPPAP</sequence>
<dbReference type="EMBL" id="CAAALY010105645">
    <property type="protein sequence ID" value="VEL29728.1"/>
    <property type="molecule type" value="Genomic_DNA"/>
</dbReference>